<keyword evidence="4" id="KW-1185">Reference proteome</keyword>
<dbReference type="Pfam" id="PF17186">
    <property type="entry name" value="Lipocalin_9"/>
    <property type="match status" value="1"/>
</dbReference>
<accession>A0ABP8GUJ5</accession>
<feature type="compositionally biased region" description="Basic residues" evidence="1">
    <location>
        <begin position="8"/>
        <end position="17"/>
    </location>
</feature>
<dbReference type="PANTHER" id="PTHR38591:SF1">
    <property type="entry name" value="BLL1000 PROTEIN"/>
    <property type="match status" value="1"/>
</dbReference>
<gene>
    <name evidence="3" type="ORF">GCM10023165_03660</name>
</gene>
<feature type="region of interest" description="Disordered" evidence="1">
    <location>
        <begin position="1"/>
        <end position="23"/>
    </location>
</feature>
<dbReference type="EMBL" id="BAABGJ010000002">
    <property type="protein sequence ID" value="GAA4330179.1"/>
    <property type="molecule type" value="Genomic_DNA"/>
</dbReference>
<proteinExistence type="predicted"/>
<dbReference type="RefSeq" id="WP_345535503.1">
    <property type="nucleotide sequence ID" value="NZ_BAABGJ010000002.1"/>
</dbReference>
<evidence type="ECO:0000259" key="2">
    <source>
        <dbReference type="Pfam" id="PF07143"/>
    </source>
</evidence>
<dbReference type="Pfam" id="PF07143">
    <property type="entry name" value="CrtC"/>
    <property type="match status" value="1"/>
</dbReference>
<protein>
    <submittedName>
        <fullName evidence="3">Lipocalin-like domain-containing protein</fullName>
    </submittedName>
</protein>
<dbReference type="InterPro" id="IPR010791">
    <property type="entry name" value="AttH_dom"/>
</dbReference>
<dbReference type="PANTHER" id="PTHR38591">
    <property type="entry name" value="HYDROLASE"/>
    <property type="match status" value="1"/>
</dbReference>
<dbReference type="SUPFAM" id="SSF159245">
    <property type="entry name" value="AttH-like"/>
    <property type="match status" value="1"/>
</dbReference>
<sequence length="397" mass="43556">MNVDDRPRRRRRRRRSSSRTYRSPQARARARWKNLAVFLAILIVVCGGLFYFLVSVEEPPVAVAAATTPAAASPRPVERTAALPPLRLPADQAPHGSGMEWWYYSGILDAAADRHYAFHMVVFVANGLIKHTVMHAALTDLQTGKRYVSQTRTGGSPAAAIPNGFDFRQEGWQASATESGHALRADFADAAITLTLDNSGPVVAHRAPGSETPGLLDFGSSGISYYYSRPRLPARGDIVIDGKAQPVRGEVWFDQQWGEFDVLSLGWNWFSLHLKDGSDLMLYQLFDKEGRSVVTAGTFSDAKGAVPLKRGEAELMPGKRWTSPKTNITYVVEWSIKLPSGILNVTPFVPDSEFDSTGTTANVYWEGPVKVSGSQEGQGFLELSGYERLGLRPSNGK</sequence>
<evidence type="ECO:0000313" key="4">
    <source>
        <dbReference type="Proteomes" id="UP001500975"/>
    </source>
</evidence>
<organism evidence="3 4">
    <name type="scientific">Variovorax defluvii</name>
    <dbReference type="NCBI Taxonomy" id="913761"/>
    <lineage>
        <taxon>Bacteria</taxon>
        <taxon>Pseudomonadati</taxon>
        <taxon>Pseudomonadota</taxon>
        <taxon>Betaproteobacteria</taxon>
        <taxon>Burkholderiales</taxon>
        <taxon>Comamonadaceae</taxon>
        <taxon>Variovorax</taxon>
    </lineage>
</organism>
<evidence type="ECO:0000256" key="1">
    <source>
        <dbReference type="SAM" id="MobiDB-lite"/>
    </source>
</evidence>
<dbReference type="Gene3D" id="2.40.370.10">
    <property type="entry name" value="AttH-like domain"/>
    <property type="match status" value="2"/>
</dbReference>
<reference evidence="4" key="1">
    <citation type="journal article" date="2019" name="Int. J. Syst. Evol. Microbiol.">
        <title>The Global Catalogue of Microorganisms (GCM) 10K type strain sequencing project: providing services to taxonomists for standard genome sequencing and annotation.</title>
        <authorList>
            <consortium name="The Broad Institute Genomics Platform"/>
            <consortium name="The Broad Institute Genome Sequencing Center for Infectious Disease"/>
            <person name="Wu L."/>
            <person name="Ma J."/>
        </authorList>
    </citation>
    <scope>NUCLEOTIDE SEQUENCE [LARGE SCALE GENOMIC DNA]</scope>
    <source>
        <strain evidence="4">JCM 17804</strain>
    </source>
</reference>
<evidence type="ECO:0000313" key="3">
    <source>
        <dbReference type="EMBL" id="GAA4330179.1"/>
    </source>
</evidence>
<name>A0ABP8GUJ5_9BURK</name>
<dbReference type="InterPro" id="IPR023374">
    <property type="entry name" value="AttH-like_dom_sf"/>
</dbReference>
<dbReference type="Proteomes" id="UP001500975">
    <property type="component" value="Unassembled WGS sequence"/>
</dbReference>
<feature type="domain" description="AttH" evidence="2">
    <location>
        <begin position="99"/>
        <end position="259"/>
    </location>
</feature>
<comment type="caution">
    <text evidence="3">The sequence shown here is derived from an EMBL/GenBank/DDBJ whole genome shotgun (WGS) entry which is preliminary data.</text>
</comment>